<feature type="transmembrane region" description="Helical" evidence="1">
    <location>
        <begin position="6"/>
        <end position="26"/>
    </location>
</feature>
<sequence>MSVINFATAEIGALLTVPMCLMARPIKRDFNVRSTKAYARGALNLVLLHIGFPMAAFFLIKGAFEGFDNISIGESGTGWSPLGCGTVPHTYTYVWHIFLAGFYAFYSLSSSSNALQE</sequence>
<keyword evidence="3" id="KW-1185">Reference proteome</keyword>
<keyword evidence="1" id="KW-0812">Transmembrane</keyword>
<comment type="caution">
    <text evidence="2">The sequence shown here is derived from an EMBL/GenBank/DDBJ whole genome shotgun (WGS) entry which is preliminary data.</text>
</comment>
<organism evidence="2 3">
    <name type="scientific">Heracleum sosnowskyi</name>
    <dbReference type="NCBI Taxonomy" id="360622"/>
    <lineage>
        <taxon>Eukaryota</taxon>
        <taxon>Viridiplantae</taxon>
        <taxon>Streptophyta</taxon>
        <taxon>Embryophyta</taxon>
        <taxon>Tracheophyta</taxon>
        <taxon>Spermatophyta</taxon>
        <taxon>Magnoliopsida</taxon>
        <taxon>eudicotyledons</taxon>
        <taxon>Gunneridae</taxon>
        <taxon>Pentapetalae</taxon>
        <taxon>asterids</taxon>
        <taxon>campanulids</taxon>
        <taxon>Apiales</taxon>
        <taxon>Apiaceae</taxon>
        <taxon>Apioideae</taxon>
        <taxon>apioid superclade</taxon>
        <taxon>Tordylieae</taxon>
        <taxon>Tordyliinae</taxon>
        <taxon>Heracleum</taxon>
    </lineage>
</organism>
<name>A0AAD8GW65_9APIA</name>
<keyword evidence="1" id="KW-1133">Transmembrane helix</keyword>
<feature type="transmembrane region" description="Helical" evidence="1">
    <location>
        <begin position="90"/>
        <end position="108"/>
    </location>
</feature>
<protein>
    <submittedName>
        <fullName evidence="2">Uncharacterized protein</fullName>
    </submittedName>
</protein>
<dbReference type="AlphaFoldDB" id="A0AAD8GW65"/>
<gene>
    <name evidence="2" type="ORF">POM88_049708</name>
</gene>
<dbReference type="Proteomes" id="UP001237642">
    <property type="component" value="Unassembled WGS sequence"/>
</dbReference>
<feature type="transmembrane region" description="Helical" evidence="1">
    <location>
        <begin position="38"/>
        <end position="60"/>
    </location>
</feature>
<evidence type="ECO:0000313" key="2">
    <source>
        <dbReference type="EMBL" id="KAK1356452.1"/>
    </source>
</evidence>
<reference evidence="2" key="1">
    <citation type="submission" date="2023-02" db="EMBL/GenBank/DDBJ databases">
        <title>Genome of toxic invasive species Heracleum sosnowskyi carries increased number of genes despite the absence of recent whole-genome duplications.</title>
        <authorList>
            <person name="Schelkunov M."/>
            <person name="Shtratnikova V."/>
            <person name="Makarenko M."/>
            <person name="Klepikova A."/>
            <person name="Omelchenko D."/>
            <person name="Novikova G."/>
            <person name="Obukhova E."/>
            <person name="Bogdanov V."/>
            <person name="Penin A."/>
            <person name="Logacheva M."/>
        </authorList>
    </citation>
    <scope>NUCLEOTIDE SEQUENCE</scope>
    <source>
        <strain evidence="2">Hsosn_3</strain>
        <tissue evidence="2">Leaf</tissue>
    </source>
</reference>
<accession>A0AAD8GW65</accession>
<keyword evidence="1" id="KW-0472">Membrane</keyword>
<proteinExistence type="predicted"/>
<evidence type="ECO:0000313" key="3">
    <source>
        <dbReference type="Proteomes" id="UP001237642"/>
    </source>
</evidence>
<dbReference type="EMBL" id="JAUIZM010000011">
    <property type="protein sequence ID" value="KAK1356452.1"/>
    <property type="molecule type" value="Genomic_DNA"/>
</dbReference>
<evidence type="ECO:0000256" key="1">
    <source>
        <dbReference type="SAM" id="Phobius"/>
    </source>
</evidence>
<reference evidence="2" key="2">
    <citation type="submission" date="2023-05" db="EMBL/GenBank/DDBJ databases">
        <authorList>
            <person name="Schelkunov M.I."/>
        </authorList>
    </citation>
    <scope>NUCLEOTIDE SEQUENCE</scope>
    <source>
        <strain evidence="2">Hsosn_3</strain>
        <tissue evidence="2">Leaf</tissue>
    </source>
</reference>